<feature type="compositionally biased region" description="Acidic residues" evidence="2">
    <location>
        <begin position="295"/>
        <end position="331"/>
    </location>
</feature>
<evidence type="ECO:0000313" key="4">
    <source>
        <dbReference type="Proteomes" id="UP000076842"/>
    </source>
</evidence>
<proteinExistence type="predicted"/>
<gene>
    <name evidence="3" type="ORF">CALCODRAFT_232798</name>
</gene>
<feature type="region of interest" description="Disordered" evidence="2">
    <location>
        <begin position="293"/>
        <end position="366"/>
    </location>
</feature>
<feature type="compositionally biased region" description="Polar residues" evidence="2">
    <location>
        <begin position="348"/>
        <end position="365"/>
    </location>
</feature>
<dbReference type="InParanoid" id="A0A165C057"/>
<reference evidence="3 4" key="1">
    <citation type="journal article" date="2016" name="Mol. Biol. Evol.">
        <title>Comparative Genomics of Early-Diverging Mushroom-Forming Fungi Provides Insights into the Origins of Lignocellulose Decay Capabilities.</title>
        <authorList>
            <person name="Nagy L.G."/>
            <person name="Riley R."/>
            <person name="Tritt A."/>
            <person name="Adam C."/>
            <person name="Daum C."/>
            <person name="Floudas D."/>
            <person name="Sun H."/>
            <person name="Yadav J.S."/>
            <person name="Pangilinan J."/>
            <person name="Larsson K.H."/>
            <person name="Matsuura K."/>
            <person name="Barry K."/>
            <person name="Labutti K."/>
            <person name="Kuo R."/>
            <person name="Ohm R.A."/>
            <person name="Bhattacharya S.S."/>
            <person name="Shirouzu T."/>
            <person name="Yoshinaga Y."/>
            <person name="Martin F.M."/>
            <person name="Grigoriev I.V."/>
            <person name="Hibbett D.S."/>
        </authorList>
    </citation>
    <scope>NUCLEOTIDE SEQUENCE [LARGE SCALE GENOMIC DNA]</scope>
    <source>
        <strain evidence="3 4">HHB12733</strain>
    </source>
</reference>
<sequence length="498" mass="57823">MRVKRAKRAHRVCPSTIDEQMVTYWKTAVSKASDPCPDAWEKLCRKPERVIEVARNLSAIVHWLIIKDNQDLLTMMPKPFLVLLWPITHKELTRYTCDRVLKGDALASQMAGLSVSEEMAALQSPLDEDPLLRERIARAELENAQLRERVANLQQANANLVREQNERDAFIAPQESESKSIEYMLIMRERDSLVAQVKQLESDIVERRRRESNLDQRVVELVSDVGALEMKFQVLQEDCTALKQELKLSQEETKRLTNELSRQKHQHEAELQRQAEEIGNDWQRTILDIRKDYAVDDVDNMEEEEDKEEQEDEDEDEDDDDDEEERESDPEEDRRPPKRQKVAGPSLPRTTTSTQRQHSGPSSTPEAEVLYLRRFKRKMPPPHVIQDMQKLGAMGIRPASLSRNLHSIFDTNEVYMDQAIEATKAVLDELNSFNLWLLNFKAERQYLAEQKGRDWQEPSLAVQNALTTASAFEWQNNKRWFANRSPGEMCPCQTMLLC</sequence>
<keyword evidence="1" id="KW-0175">Coiled coil</keyword>
<evidence type="ECO:0000313" key="3">
    <source>
        <dbReference type="EMBL" id="KZT50033.1"/>
    </source>
</evidence>
<evidence type="ECO:0000256" key="2">
    <source>
        <dbReference type="SAM" id="MobiDB-lite"/>
    </source>
</evidence>
<feature type="coiled-coil region" evidence="1">
    <location>
        <begin position="136"/>
        <end position="166"/>
    </location>
</feature>
<protein>
    <submittedName>
        <fullName evidence="3">Uncharacterized protein</fullName>
    </submittedName>
</protein>
<keyword evidence="4" id="KW-1185">Reference proteome</keyword>
<name>A0A165C057_9BASI</name>
<dbReference type="EMBL" id="KV424267">
    <property type="protein sequence ID" value="KZT50033.1"/>
    <property type="molecule type" value="Genomic_DNA"/>
</dbReference>
<evidence type="ECO:0000256" key="1">
    <source>
        <dbReference type="SAM" id="Coils"/>
    </source>
</evidence>
<accession>A0A165C057</accession>
<dbReference type="Proteomes" id="UP000076842">
    <property type="component" value="Unassembled WGS sequence"/>
</dbReference>
<dbReference type="AlphaFoldDB" id="A0A165C057"/>
<organism evidence="3 4">
    <name type="scientific">Calocera cornea HHB12733</name>
    <dbReference type="NCBI Taxonomy" id="1353952"/>
    <lineage>
        <taxon>Eukaryota</taxon>
        <taxon>Fungi</taxon>
        <taxon>Dikarya</taxon>
        <taxon>Basidiomycota</taxon>
        <taxon>Agaricomycotina</taxon>
        <taxon>Dacrymycetes</taxon>
        <taxon>Dacrymycetales</taxon>
        <taxon>Dacrymycetaceae</taxon>
        <taxon>Calocera</taxon>
    </lineage>
</organism>